<comment type="function">
    <text evidence="6">Catalyzes the reduction of dTDP-6-deoxy-L-lyxo-4-hexulose to yield dTDP-L-rhamnose.</text>
</comment>
<dbReference type="PANTHER" id="PTHR10491">
    <property type="entry name" value="DTDP-4-DEHYDRORHAMNOSE REDUCTASE"/>
    <property type="match status" value="1"/>
</dbReference>
<dbReference type="Gene3D" id="3.40.50.720">
    <property type="entry name" value="NAD(P)-binding Rossmann-like Domain"/>
    <property type="match status" value="1"/>
</dbReference>
<dbReference type="PANTHER" id="PTHR10491:SF4">
    <property type="entry name" value="METHIONINE ADENOSYLTRANSFERASE 2 SUBUNIT BETA"/>
    <property type="match status" value="1"/>
</dbReference>
<dbReference type="EC" id="1.1.1.133" evidence="3 6"/>
<comment type="catalytic activity">
    <reaction evidence="5">
        <text>dTDP-beta-L-rhamnose + NADP(+) = dTDP-4-dehydro-beta-L-rhamnose + NADPH + H(+)</text>
        <dbReference type="Rhea" id="RHEA:21796"/>
        <dbReference type="ChEBI" id="CHEBI:15378"/>
        <dbReference type="ChEBI" id="CHEBI:57510"/>
        <dbReference type="ChEBI" id="CHEBI:57783"/>
        <dbReference type="ChEBI" id="CHEBI:58349"/>
        <dbReference type="ChEBI" id="CHEBI:62830"/>
        <dbReference type="EC" id="1.1.1.133"/>
    </reaction>
</comment>
<dbReference type="Gene3D" id="3.90.25.10">
    <property type="entry name" value="UDP-galactose 4-epimerase, domain 1"/>
    <property type="match status" value="1"/>
</dbReference>
<keyword evidence="9" id="KW-1185">Reference proteome</keyword>
<evidence type="ECO:0000256" key="5">
    <source>
        <dbReference type="ARBA" id="ARBA00048200"/>
    </source>
</evidence>
<keyword evidence="6 8" id="KW-0560">Oxidoreductase</keyword>
<dbReference type="EMBL" id="JAFKCW010000001">
    <property type="protein sequence ID" value="MBN7799901.1"/>
    <property type="molecule type" value="Genomic_DNA"/>
</dbReference>
<comment type="similarity">
    <text evidence="2 6">Belongs to the dTDP-4-dehydrorhamnose reductase family.</text>
</comment>
<reference evidence="8 9" key="1">
    <citation type="submission" date="2021-03" db="EMBL/GenBank/DDBJ databases">
        <title>novel species isolated from a fishpond in China.</title>
        <authorList>
            <person name="Lu H."/>
            <person name="Cai Z."/>
        </authorList>
    </citation>
    <scope>NUCLEOTIDE SEQUENCE [LARGE SCALE GENOMIC DNA]</scope>
    <source>
        <strain evidence="8 9">JCM 31546</strain>
    </source>
</reference>
<dbReference type="GO" id="GO:0008831">
    <property type="term" value="F:dTDP-4-dehydrorhamnose reductase activity"/>
    <property type="evidence" value="ECO:0007669"/>
    <property type="project" value="UniProtKB-EC"/>
</dbReference>
<gene>
    <name evidence="8" type="primary">rfbD</name>
    <name evidence="8" type="ORF">J0A67_03465</name>
</gene>
<organism evidence="8 9">
    <name type="scientific">Algoriphagus aestuariicola</name>
    <dbReference type="NCBI Taxonomy" id="1852016"/>
    <lineage>
        <taxon>Bacteria</taxon>
        <taxon>Pseudomonadati</taxon>
        <taxon>Bacteroidota</taxon>
        <taxon>Cytophagia</taxon>
        <taxon>Cytophagales</taxon>
        <taxon>Cyclobacteriaceae</taxon>
        <taxon>Algoriphagus</taxon>
    </lineage>
</organism>
<dbReference type="RefSeq" id="WP_206567873.1">
    <property type="nucleotide sequence ID" value="NZ_JAFKCW010000001.1"/>
</dbReference>
<comment type="pathway">
    <text evidence="1 6">Carbohydrate biosynthesis; dTDP-L-rhamnose biosynthesis.</text>
</comment>
<dbReference type="InterPro" id="IPR036291">
    <property type="entry name" value="NAD(P)-bd_dom_sf"/>
</dbReference>
<evidence type="ECO:0000256" key="3">
    <source>
        <dbReference type="ARBA" id="ARBA00012929"/>
    </source>
</evidence>
<evidence type="ECO:0000259" key="7">
    <source>
        <dbReference type="Pfam" id="PF04321"/>
    </source>
</evidence>
<accession>A0ABS3BKS2</accession>
<dbReference type="InterPro" id="IPR005913">
    <property type="entry name" value="dTDP_dehydrorham_reduct"/>
</dbReference>
<evidence type="ECO:0000256" key="4">
    <source>
        <dbReference type="ARBA" id="ARBA00017099"/>
    </source>
</evidence>
<evidence type="ECO:0000256" key="6">
    <source>
        <dbReference type="RuleBase" id="RU364082"/>
    </source>
</evidence>
<dbReference type="Pfam" id="PF04321">
    <property type="entry name" value="RmlD_sub_bind"/>
    <property type="match status" value="1"/>
</dbReference>
<proteinExistence type="inferred from homology"/>
<evidence type="ECO:0000313" key="8">
    <source>
        <dbReference type="EMBL" id="MBN7799901.1"/>
    </source>
</evidence>
<keyword evidence="6" id="KW-0521">NADP</keyword>
<comment type="caution">
    <text evidence="8">The sequence shown here is derived from an EMBL/GenBank/DDBJ whole genome shotgun (WGS) entry which is preliminary data.</text>
</comment>
<evidence type="ECO:0000313" key="9">
    <source>
        <dbReference type="Proteomes" id="UP000664698"/>
    </source>
</evidence>
<protein>
    <recommendedName>
        <fullName evidence="4 6">dTDP-4-dehydrorhamnose reductase</fullName>
        <ecNumber evidence="3 6">1.1.1.133</ecNumber>
    </recommendedName>
</protein>
<evidence type="ECO:0000256" key="2">
    <source>
        <dbReference type="ARBA" id="ARBA00010944"/>
    </source>
</evidence>
<dbReference type="CDD" id="cd05254">
    <property type="entry name" value="dTDP_HR_like_SDR_e"/>
    <property type="match status" value="1"/>
</dbReference>
<dbReference type="InterPro" id="IPR029903">
    <property type="entry name" value="RmlD-like-bd"/>
</dbReference>
<dbReference type="SUPFAM" id="SSF51735">
    <property type="entry name" value="NAD(P)-binding Rossmann-fold domains"/>
    <property type="match status" value="1"/>
</dbReference>
<evidence type="ECO:0000256" key="1">
    <source>
        <dbReference type="ARBA" id="ARBA00004781"/>
    </source>
</evidence>
<name>A0ABS3BKS2_9BACT</name>
<sequence>MNKILVTGSNGQLGSEIKYIASNYSFEFVFTGAAELDITDRSAVWSFFQSNQFDAVINCAAYTAVDRAETEVERADSVNHLAPRYLAEAAKEFNLKFVHVSTDYVFDGETFRPYSEDSIPNPKSVYGLTKLKGEEAILQSGLTNSAVIRTSWVYSTFGNNFVKTMLRLGAERPEINVVVDQVGTPTYARDLATCILDILPKLSNSKTEIYHFSNEGVCSWYDFAKAIMEMKDLVCKVNPIPSIQYPTPAKRPFYSVLDKAKIKSDFNVEIAYWRDSLAQCLRQTS</sequence>
<dbReference type="Proteomes" id="UP000664698">
    <property type="component" value="Unassembled WGS sequence"/>
</dbReference>
<dbReference type="NCBIfam" id="TIGR01214">
    <property type="entry name" value="rmlD"/>
    <property type="match status" value="1"/>
</dbReference>
<feature type="domain" description="RmlD-like substrate binding" evidence="7">
    <location>
        <begin position="3"/>
        <end position="283"/>
    </location>
</feature>